<dbReference type="EMBL" id="CAJHIS010000034">
    <property type="protein sequence ID" value="CAD6494849.1"/>
    <property type="molecule type" value="Genomic_DNA"/>
</dbReference>
<evidence type="ECO:0000313" key="12">
    <source>
        <dbReference type="EMBL" id="CAD6494849.1"/>
    </source>
</evidence>
<evidence type="ECO:0000256" key="6">
    <source>
        <dbReference type="ARBA" id="ARBA00022747"/>
    </source>
</evidence>
<sequence>MTHIITESHIEEAALEILDSLGYEILHGPDISPDGKNPERSSYENVVLVERLKEAIDKFNPAIPCEAKEQAIKQILRTESPELVTNNKNFHNYLVNGVDVEYRHEGRIKGDIVRIFDFETQENNDFLAVNQFTVIEGNHNRRPDIVLFVNGLPLAVIELKNPADEEATIWSAYRQLQTYKDEIPSLFTYNELLVVSDGTQARAGTITSNQEWFLPWKTVDGKELAPEALPQLQVLLQGMFEKGRCLDLIRNFITFEKRRHQTTKILAAYHQYHTTNKAIKKTIEAINKDKRVGVVWHTQGSGKSLTMVFYTGKLILNKKLENPTIVVLTDRNDLDDQLFNTFSASGSLLRQSPAQAKDRGDLKKSLNVASGGIVFTTIQKFFPEQKRGTYPVLSERKNIIVIADEAHRSQYEFINGFARHIRDALPNASFIGFTGTPIKLSDRSTLAVFGDYIDIYDIQQSVEDGATVRIYYESRLAPIKLKEEEIPKINPEFEEVTENEEIYKKERLKSKWAQLEAVVGSKKRIHLMSMDIVKHFEQRQEAMEGKAMIVCMSRRICVDLHNEIVKLKHDWYGKEDDKGIIKVIMTGSASDPHGWQEHVRTKPRRRELAERFKDPEDPFTIAIVRDMWLTGFDAPSLHTMYFDKPMRGHGLMQAIARVNRVFKDKPGGLIVDYLGVAPDLKEALATYTESGGKGKPTFNQEDAVNIMLEKYEILVNLFHGFNYKKFFTGTPKEKIALIPAAIDHILKQNDGKERLLKYVTELSKAFALAVPNEEALKIRDEVGFFQAVKASLAKTIVTRGKSEEQLDSAIKQIVSKAIATEEVVDIFKAAGLKKPEVSILSDTFLADIKGMEHKNLALETLKKLLNDEIKTMQKRNIVQAKSFAEMLERTVKRYQNRSIETAQVIEELVNLAKKIRADKSRGEQLNLTEEELAFYDALADNNSAVQVLGDETLRKMATELSKTIKNNISIDWTLRENIQAKLRVYIKRLLRKYGYPPDKQKIATELVLKQAKLTCGNLAEVPAAV</sequence>
<dbReference type="Pfam" id="PF18766">
    <property type="entry name" value="SWI2_SNF2"/>
    <property type="match status" value="1"/>
</dbReference>
<keyword evidence="6" id="KW-0680">Restriction system</keyword>
<dbReference type="CDD" id="cd18030">
    <property type="entry name" value="DEXHc_RE_I_HsdR"/>
    <property type="match status" value="1"/>
</dbReference>
<evidence type="ECO:0000256" key="8">
    <source>
        <dbReference type="ARBA" id="ARBA00022801"/>
    </source>
</evidence>
<dbReference type="GO" id="GO:0009035">
    <property type="term" value="F:type I site-specific deoxyribonuclease activity"/>
    <property type="evidence" value="ECO:0007669"/>
    <property type="project" value="UniProtKB-EC"/>
</dbReference>
<name>A0A811TGJ6_9EURY</name>
<dbReference type="GO" id="GO:0005524">
    <property type="term" value="F:ATP binding"/>
    <property type="evidence" value="ECO:0007669"/>
    <property type="project" value="UniProtKB-KW"/>
</dbReference>
<dbReference type="InterPro" id="IPR051268">
    <property type="entry name" value="Type-I_R_enzyme_R_subunit"/>
</dbReference>
<dbReference type="Gene3D" id="3.40.50.300">
    <property type="entry name" value="P-loop containing nucleotide triphosphate hydrolases"/>
    <property type="match status" value="3"/>
</dbReference>
<evidence type="ECO:0000259" key="11">
    <source>
        <dbReference type="PROSITE" id="PS51192"/>
    </source>
</evidence>
<evidence type="ECO:0000256" key="10">
    <source>
        <dbReference type="ARBA" id="ARBA00023125"/>
    </source>
</evidence>
<dbReference type="InterPro" id="IPR021810">
    <property type="entry name" value="T1RH-like_C"/>
</dbReference>
<keyword evidence="4" id="KW-0540">Nuclease</keyword>
<dbReference type="Proteomes" id="UP000634805">
    <property type="component" value="Unassembled WGS sequence"/>
</dbReference>
<reference evidence="12" key="1">
    <citation type="submission" date="2020-10" db="EMBL/GenBank/DDBJ databases">
        <authorList>
            <person name="Hahn C.J."/>
            <person name="Laso-Perez R."/>
            <person name="Vulcano F."/>
            <person name="Vaziourakis K.-M."/>
            <person name="Stokke R."/>
            <person name="Steen I.H."/>
            <person name="Teske A."/>
            <person name="Boetius A."/>
            <person name="Liebeke M."/>
            <person name="Amann R."/>
            <person name="Knittel K."/>
        </authorList>
    </citation>
    <scope>NUCLEOTIDE SEQUENCE</scope>
    <source>
        <strain evidence="12">Gfbio:e3339647-f889-4370-9287-4fb5cb688e4c:AG392D22_GoMArc1</strain>
    </source>
</reference>
<keyword evidence="9" id="KW-0067">ATP-binding</keyword>
<dbReference type="GO" id="GO:0009307">
    <property type="term" value="P:DNA restriction-modification system"/>
    <property type="evidence" value="ECO:0007669"/>
    <property type="project" value="UniProtKB-KW"/>
</dbReference>
<dbReference type="Pfam" id="PF22679">
    <property type="entry name" value="T1R_D3-like"/>
    <property type="match status" value="1"/>
</dbReference>
<dbReference type="InterPro" id="IPR014001">
    <property type="entry name" value="Helicase_ATP-bd"/>
</dbReference>
<dbReference type="InterPro" id="IPR040980">
    <property type="entry name" value="SWI2_SNF2"/>
</dbReference>
<keyword evidence="7" id="KW-0255">Endonuclease</keyword>
<protein>
    <recommendedName>
        <fullName evidence="3">type I site-specific deoxyribonuclease</fullName>
        <ecNumber evidence="3">3.1.21.3</ecNumber>
    </recommendedName>
</protein>
<comment type="similarity">
    <text evidence="2">Belongs to the HsdR family.</text>
</comment>
<gene>
    <name evidence="12" type="ORF">EMLJLAPB_00979</name>
</gene>
<keyword evidence="10" id="KW-0238">DNA-binding</keyword>
<dbReference type="NCBIfam" id="TIGR00348">
    <property type="entry name" value="hsdR"/>
    <property type="match status" value="1"/>
</dbReference>
<dbReference type="GO" id="GO:0120545">
    <property type="term" value="F:nucleic acid conformation isomerase activity"/>
    <property type="evidence" value="ECO:0007669"/>
    <property type="project" value="UniProtKB-ARBA"/>
</dbReference>
<accession>A0A811TGJ6</accession>
<dbReference type="CDD" id="cd22332">
    <property type="entry name" value="HsdR_N"/>
    <property type="match status" value="1"/>
</dbReference>
<dbReference type="PROSITE" id="PS51192">
    <property type="entry name" value="HELICASE_ATP_BIND_1"/>
    <property type="match status" value="1"/>
</dbReference>
<dbReference type="InterPro" id="IPR027417">
    <property type="entry name" value="P-loop_NTPase"/>
</dbReference>
<feature type="domain" description="Helicase ATP-binding" evidence="11">
    <location>
        <begin position="284"/>
        <end position="455"/>
    </location>
</feature>
<evidence type="ECO:0000256" key="7">
    <source>
        <dbReference type="ARBA" id="ARBA00022759"/>
    </source>
</evidence>
<comment type="caution">
    <text evidence="12">The sequence shown here is derived from an EMBL/GenBank/DDBJ whole genome shotgun (WGS) entry which is preliminary data.</text>
</comment>
<dbReference type="PANTHER" id="PTHR30195:SF15">
    <property type="entry name" value="TYPE I RESTRICTION ENZYME HINDI ENDONUCLEASE SUBUNIT"/>
    <property type="match status" value="1"/>
</dbReference>
<evidence type="ECO:0000256" key="1">
    <source>
        <dbReference type="ARBA" id="ARBA00000851"/>
    </source>
</evidence>
<dbReference type="GO" id="GO:0003677">
    <property type="term" value="F:DNA binding"/>
    <property type="evidence" value="ECO:0007669"/>
    <property type="project" value="UniProtKB-KW"/>
</dbReference>
<dbReference type="InterPro" id="IPR007409">
    <property type="entry name" value="Restrct_endonuc_type1_HsdR_N"/>
</dbReference>
<evidence type="ECO:0000256" key="5">
    <source>
        <dbReference type="ARBA" id="ARBA00022741"/>
    </source>
</evidence>
<proteinExistence type="inferred from homology"/>
<dbReference type="CDD" id="cd18800">
    <property type="entry name" value="SF2_C_EcoR124I-like"/>
    <property type="match status" value="1"/>
</dbReference>
<comment type="catalytic activity">
    <reaction evidence="1">
        <text>Endonucleolytic cleavage of DNA to give random double-stranded fragments with terminal 5'-phosphates, ATP is simultaneously hydrolyzed.</text>
        <dbReference type="EC" id="3.1.21.3"/>
    </reaction>
</comment>
<dbReference type="AlphaFoldDB" id="A0A811TGJ6"/>
<keyword evidence="8" id="KW-0378">Hydrolase</keyword>
<dbReference type="Pfam" id="PF04313">
    <property type="entry name" value="HSDR_N"/>
    <property type="match status" value="1"/>
</dbReference>
<evidence type="ECO:0000256" key="9">
    <source>
        <dbReference type="ARBA" id="ARBA00022840"/>
    </source>
</evidence>
<dbReference type="PANTHER" id="PTHR30195">
    <property type="entry name" value="TYPE I SITE-SPECIFIC DEOXYRIBONUCLEASE PROTEIN SUBUNIT M AND R"/>
    <property type="match status" value="1"/>
</dbReference>
<dbReference type="EC" id="3.1.21.3" evidence="3"/>
<dbReference type="Gene3D" id="3.90.1570.50">
    <property type="match status" value="1"/>
</dbReference>
<dbReference type="Pfam" id="PF11867">
    <property type="entry name" value="T1RH-like_C"/>
    <property type="match status" value="1"/>
</dbReference>
<dbReference type="InterPro" id="IPR055180">
    <property type="entry name" value="HsdR_RecA-like_helicase_dom_2"/>
</dbReference>
<evidence type="ECO:0000256" key="2">
    <source>
        <dbReference type="ARBA" id="ARBA00008598"/>
    </source>
</evidence>
<dbReference type="InterPro" id="IPR004473">
    <property type="entry name" value="Restrct_endonuc_typeI_HsdR"/>
</dbReference>
<evidence type="ECO:0000313" key="13">
    <source>
        <dbReference type="Proteomes" id="UP000634805"/>
    </source>
</evidence>
<keyword evidence="5" id="KW-0547">Nucleotide-binding</keyword>
<dbReference type="SUPFAM" id="SSF52540">
    <property type="entry name" value="P-loop containing nucleoside triphosphate hydrolases"/>
    <property type="match status" value="2"/>
</dbReference>
<organism evidence="12 13">
    <name type="scientific">Candidatus Argoarchaeum ethanivorans</name>
    <dbReference type="NCBI Taxonomy" id="2608793"/>
    <lineage>
        <taxon>Archaea</taxon>
        <taxon>Methanobacteriati</taxon>
        <taxon>Methanobacteriota</taxon>
        <taxon>Stenosarchaea group</taxon>
        <taxon>Methanomicrobia</taxon>
        <taxon>Methanosarcinales</taxon>
        <taxon>Methanosarcinales incertae sedis</taxon>
        <taxon>GOM Arc I cluster</taxon>
        <taxon>Candidatus Argoarchaeum</taxon>
    </lineage>
</organism>
<evidence type="ECO:0000256" key="4">
    <source>
        <dbReference type="ARBA" id="ARBA00022722"/>
    </source>
</evidence>
<dbReference type="SMART" id="SM00487">
    <property type="entry name" value="DEXDc"/>
    <property type="match status" value="1"/>
</dbReference>
<evidence type="ECO:0000256" key="3">
    <source>
        <dbReference type="ARBA" id="ARBA00012654"/>
    </source>
</evidence>